<dbReference type="GO" id="GO:0005829">
    <property type="term" value="C:cytosol"/>
    <property type="evidence" value="ECO:0007669"/>
    <property type="project" value="TreeGrafter"/>
</dbReference>
<protein>
    <submittedName>
        <fullName evidence="10">Peptidase_M16_C domain-containing protein</fullName>
    </submittedName>
</protein>
<dbReference type="PANTHER" id="PTHR43690:SF18">
    <property type="entry name" value="INSULIN-DEGRADING ENZYME-RELATED"/>
    <property type="match status" value="1"/>
</dbReference>
<dbReference type="GO" id="GO:0043171">
    <property type="term" value="P:peptide catabolic process"/>
    <property type="evidence" value="ECO:0007669"/>
    <property type="project" value="TreeGrafter"/>
</dbReference>
<dbReference type="Proteomes" id="UP000095287">
    <property type="component" value="Unplaced"/>
</dbReference>
<feature type="domain" description="Peptidase M16 middle/third" evidence="8">
    <location>
        <begin position="181"/>
        <end position="304"/>
    </location>
</feature>
<keyword evidence="5" id="KW-0862">Zinc</keyword>
<sequence>MYLLELTTIFSMSLCLIGNQSLDELEKLAMSLPLHLIPNKNVSPKIYEQHCYGPEELATRVDTVPVKDIRTLQILFAVDDYEPLYKSKAEEYVAHILRLESEGSFAYEIRQRGWSNSMYAQYSTGAQGFGFLVVHVDLSVEGLDHVEGIVELLFQYVEMLRRMGPKKWIYKEKARLGELTFRFQDTWPVQQAAIKHSCALQKYPFEDALSHDYLYENYDPDLIEKLLSMLTPRNMMFSMCAKENSKIEDMEKEQHYGIAFKRTKLAEEEIERFEKALKTPFEGFYLPGANDYIATSFELKKKEDNDIFS</sequence>
<accession>A0A1I8ACX0</accession>
<evidence type="ECO:0000256" key="5">
    <source>
        <dbReference type="ARBA" id="ARBA00022833"/>
    </source>
</evidence>
<dbReference type="WBParaSite" id="L893_g4448.t1">
    <property type="protein sequence ID" value="L893_g4448.t1"/>
    <property type="gene ID" value="L893_g4448"/>
</dbReference>
<dbReference type="FunFam" id="3.30.830.10:FF:000005">
    <property type="entry name" value="nardilysin isoform X1"/>
    <property type="match status" value="1"/>
</dbReference>
<evidence type="ECO:0000259" key="7">
    <source>
        <dbReference type="Pfam" id="PF05193"/>
    </source>
</evidence>
<dbReference type="GO" id="GO:0004222">
    <property type="term" value="F:metalloendopeptidase activity"/>
    <property type="evidence" value="ECO:0007669"/>
    <property type="project" value="TreeGrafter"/>
</dbReference>
<feature type="domain" description="Peptidase M16 C-terminal" evidence="7">
    <location>
        <begin position="12"/>
        <end position="172"/>
    </location>
</feature>
<evidence type="ECO:0000256" key="3">
    <source>
        <dbReference type="ARBA" id="ARBA00022723"/>
    </source>
</evidence>
<dbReference type="InterPro" id="IPR050626">
    <property type="entry name" value="Peptidase_M16"/>
</dbReference>
<dbReference type="AlphaFoldDB" id="A0A1I8ACX0"/>
<keyword evidence="3" id="KW-0479">Metal-binding</keyword>
<dbReference type="InterPro" id="IPR007863">
    <property type="entry name" value="Peptidase_M16_C"/>
</dbReference>
<dbReference type="SUPFAM" id="SSF63411">
    <property type="entry name" value="LuxS/MPP-like metallohydrolase"/>
    <property type="match status" value="1"/>
</dbReference>
<dbReference type="Pfam" id="PF16187">
    <property type="entry name" value="Peptidase_M16_M"/>
    <property type="match status" value="1"/>
</dbReference>
<dbReference type="InterPro" id="IPR011249">
    <property type="entry name" value="Metalloenz_LuxS/M16"/>
</dbReference>
<organism evidence="9 10">
    <name type="scientific">Steinernema glaseri</name>
    <dbReference type="NCBI Taxonomy" id="37863"/>
    <lineage>
        <taxon>Eukaryota</taxon>
        <taxon>Metazoa</taxon>
        <taxon>Ecdysozoa</taxon>
        <taxon>Nematoda</taxon>
        <taxon>Chromadorea</taxon>
        <taxon>Rhabditida</taxon>
        <taxon>Tylenchina</taxon>
        <taxon>Panagrolaimomorpha</taxon>
        <taxon>Strongyloidoidea</taxon>
        <taxon>Steinernematidae</taxon>
        <taxon>Steinernema</taxon>
    </lineage>
</organism>
<dbReference type="GO" id="GO:0051603">
    <property type="term" value="P:proteolysis involved in protein catabolic process"/>
    <property type="evidence" value="ECO:0007669"/>
    <property type="project" value="TreeGrafter"/>
</dbReference>
<keyword evidence="9" id="KW-1185">Reference proteome</keyword>
<dbReference type="Gene3D" id="3.30.830.10">
    <property type="entry name" value="Metalloenzyme, LuxS/M16 peptidase-like"/>
    <property type="match status" value="1"/>
</dbReference>
<evidence type="ECO:0000256" key="1">
    <source>
        <dbReference type="ARBA" id="ARBA00007261"/>
    </source>
</evidence>
<dbReference type="Pfam" id="PF05193">
    <property type="entry name" value="Peptidase_M16_C"/>
    <property type="match status" value="1"/>
</dbReference>
<keyword evidence="6" id="KW-0482">Metalloprotease</keyword>
<name>A0A1I8ACX0_9BILA</name>
<dbReference type="InterPro" id="IPR032632">
    <property type="entry name" value="Peptidase_M16_M"/>
</dbReference>
<evidence type="ECO:0000256" key="4">
    <source>
        <dbReference type="ARBA" id="ARBA00022801"/>
    </source>
</evidence>
<evidence type="ECO:0000259" key="8">
    <source>
        <dbReference type="Pfam" id="PF16187"/>
    </source>
</evidence>
<evidence type="ECO:0000313" key="9">
    <source>
        <dbReference type="Proteomes" id="UP000095287"/>
    </source>
</evidence>
<evidence type="ECO:0000256" key="2">
    <source>
        <dbReference type="ARBA" id="ARBA00022670"/>
    </source>
</evidence>
<evidence type="ECO:0000256" key="6">
    <source>
        <dbReference type="ARBA" id="ARBA00023049"/>
    </source>
</evidence>
<reference evidence="10" key="1">
    <citation type="submission" date="2016-11" db="UniProtKB">
        <authorList>
            <consortium name="WormBaseParasite"/>
        </authorList>
    </citation>
    <scope>IDENTIFICATION</scope>
</reference>
<keyword evidence="4" id="KW-0378">Hydrolase</keyword>
<dbReference type="GO" id="GO:0046872">
    <property type="term" value="F:metal ion binding"/>
    <property type="evidence" value="ECO:0007669"/>
    <property type="project" value="UniProtKB-KW"/>
</dbReference>
<proteinExistence type="inferred from homology"/>
<dbReference type="PANTHER" id="PTHR43690">
    <property type="entry name" value="NARDILYSIN"/>
    <property type="match status" value="1"/>
</dbReference>
<dbReference type="GO" id="GO:0005739">
    <property type="term" value="C:mitochondrion"/>
    <property type="evidence" value="ECO:0007669"/>
    <property type="project" value="TreeGrafter"/>
</dbReference>
<keyword evidence="2" id="KW-0645">Protease</keyword>
<evidence type="ECO:0000313" key="10">
    <source>
        <dbReference type="WBParaSite" id="L893_g4448.t1"/>
    </source>
</evidence>
<comment type="similarity">
    <text evidence="1">Belongs to the peptidase M16 family.</text>
</comment>